<protein>
    <submittedName>
        <fullName evidence="1">Uncharacterized protein</fullName>
    </submittedName>
</protein>
<reference evidence="1 2" key="1">
    <citation type="submission" date="2019-04" db="EMBL/GenBank/DDBJ databases">
        <title>Friends and foes A comparative genomics studyof 23 Aspergillus species from section Flavi.</title>
        <authorList>
            <consortium name="DOE Joint Genome Institute"/>
            <person name="Kjaerbolling I."/>
            <person name="Vesth T."/>
            <person name="Frisvad J.C."/>
            <person name="Nybo J.L."/>
            <person name="Theobald S."/>
            <person name="Kildgaard S."/>
            <person name="Isbrandt T."/>
            <person name="Kuo A."/>
            <person name="Sato A."/>
            <person name="Lyhne E.K."/>
            <person name="Kogle M.E."/>
            <person name="Wiebenga A."/>
            <person name="Kun R.S."/>
            <person name="Lubbers R.J."/>
            <person name="Makela M.R."/>
            <person name="Barry K."/>
            <person name="Chovatia M."/>
            <person name="Clum A."/>
            <person name="Daum C."/>
            <person name="Haridas S."/>
            <person name="He G."/>
            <person name="LaButti K."/>
            <person name="Lipzen A."/>
            <person name="Mondo S."/>
            <person name="Riley R."/>
            <person name="Salamov A."/>
            <person name="Simmons B.A."/>
            <person name="Magnuson J.K."/>
            <person name="Henrissat B."/>
            <person name="Mortensen U.H."/>
            <person name="Larsen T.O."/>
            <person name="Devries R.P."/>
            <person name="Grigoriev I.V."/>
            <person name="Machida M."/>
            <person name="Baker S.E."/>
            <person name="Andersen M.R."/>
        </authorList>
    </citation>
    <scope>NUCLEOTIDE SEQUENCE [LARGE SCALE GENOMIC DNA]</scope>
    <source>
        <strain evidence="1 2">IBT 29228</strain>
    </source>
</reference>
<gene>
    <name evidence="1" type="ORF">BDV26DRAFT_299221</name>
</gene>
<organism evidence="1 2">
    <name type="scientific">Aspergillus bertholletiae</name>
    <dbReference type="NCBI Taxonomy" id="1226010"/>
    <lineage>
        <taxon>Eukaryota</taxon>
        <taxon>Fungi</taxon>
        <taxon>Dikarya</taxon>
        <taxon>Ascomycota</taxon>
        <taxon>Pezizomycotina</taxon>
        <taxon>Eurotiomycetes</taxon>
        <taxon>Eurotiomycetidae</taxon>
        <taxon>Eurotiales</taxon>
        <taxon>Aspergillaceae</taxon>
        <taxon>Aspergillus</taxon>
        <taxon>Aspergillus subgen. Circumdati</taxon>
    </lineage>
</organism>
<name>A0A5N7AMD4_9EURO</name>
<proteinExistence type="predicted"/>
<evidence type="ECO:0000313" key="2">
    <source>
        <dbReference type="Proteomes" id="UP000326198"/>
    </source>
</evidence>
<evidence type="ECO:0000313" key="1">
    <source>
        <dbReference type="EMBL" id="KAE8370995.1"/>
    </source>
</evidence>
<sequence length="170" mass="19218">MRSLAVDSMMRIRDRYLCQYSEWIGLPNDMALDIDKRSTNLMETVRKIEAVVDCLEPGCPLQEPKELPTSIRPGADISLLFDRISELSQHAAMLTGKIFATIYQNHPESLCPLGDIDDMIQVQLMLSEEISRLYAIVNLYGESSTPVCERQRYAGHRLHGNMGLSSITKD</sequence>
<dbReference type="OrthoDB" id="4476008at2759"/>
<dbReference type="EMBL" id="ML736544">
    <property type="protein sequence ID" value="KAE8370995.1"/>
    <property type="molecule type" value="Genomic_DNA"/>
</dbReference>
<dbReference type="AlphaFoldDB" id="A0A5N7AMD4"/>
<dbReference type="Proteomes" id="UP000326198">
    <property type="component" value="Unassembled WGS sequence"/>
</dbReference>
<accession>A0A5N7AMD4</accession>
<keyword evidence="2" id="KW-1185">Reference proteome</keyword>